<accession>A0A917W8L2</accession>
<feature type="compositionally biased region" description="Low complexity" evidence="1">
    <location>
        <begin position="374"/>
        <end position="410"/>
    </location>
</feature>
<feature type="signal peptide" evidence="2">
    <location>
        <begin position="1"/>
        <end position="22"/>
    </location>
</feature>
<dbReference type="AlphaFoldDB" id="A0A917W8L2"/>
<evidence type="ECO:0000256" key="1">
    <source>
        <dbReference type="SAM" id="MobiDB-lite"/>
    </source>
</evidence>
<organism evidence="3 4">
    <name type="scientific">Microlunatus endophyticus</name>
    <dbReference type="NCBI Taxonomy" id="1716077"/>
    <lineage>
        <taxon>Bacteria</taxon>
        <taxon>Bacillati</taxon>
        <taxon>Actinomycetota</taxon>
        <taxon>Actinomycetes</taxon>
        <taxon>Propionibacteriales</taxon>
        <taxon>Propionibacteriaceae</taxon>
        <taxon>Microlunatus</taxon>
    </lineage>
</organism>
<keyword evidence="4" id="KW-1185">Reference proteome</keyword>
<dbReference type="Proteomes" id="UP000613840">
    <property type="component" value="Unassembled WGS sequence"/>
</dbReference>
<keyword evidence="2" id="KW-0732">Signal</keyword>
<name>A0A917W8L2_9ACTN</name>
<evidence type="ECO:0000313" key="4">
    <source>
        <dbReference type="Proteomes" id="UP000613840"/>
    </source>
</evidence>
<feature type="chain" id="PRO_5039224527" evidence="2">
    <location>
        <begin position="23"/>
        <end position="554"/>
    </location>
</feature>
<sequence>MRGWRRSVAALIGVGAVLAVSAGCAPKVASTGQKLADPSAALSTALAKLKKDNYAGIQNNSITVSNSTACFYAKAGKDAKGVSDQAVCGPIRRLGLSDAQVWDRYQLSFTSNSDGDAVATVGDHTAQGVAVDTSLLVSASDVKPAAVSDVPAPRAPQTSVTNRAVAVADNAQPAGLAFSKPDKPVTVITPSAKVSVIGVAQPKDVPDALVAGQHDPAGQAAYYLPATGQKLYAYQLQISAPPSSSVPAATSGSTTTPDLSTGLALRSGSTDIAISDQTGASGASSTLAVPCAASGSAAYPCEPRTTRITVLATVPASGTVSLVSKSAGASQAVDLASGAVTGSVSSVEYQRTKLTTKINKSVKTDTYHARINVPGTTPGASPGASSTPTSTPTPSSTATSTPSPTSTPSGDPKGQQTPPAKPKVITADGRWSLTVDSVGITGYDPALGWAPSGQAWVILKTSDYTQKTKGATFGLNRPASLSLTVDNTVHPVKSPTEADLTAHPATDITWAFEVPADATAAILTFRPTGTVSAHGVSADFASDQPATLQFDLPH</sequence>
<feature type="region of interest" description="Disordered" evidence="1">
    <location>
        <begin position="366"/>
        <end position="428"/>
    </location>
</feature>
<protein>
    <submittedName>
        <fullName evidence="3">Uncharacterized protein</fullName>
    </submittedName>
</protein>
<dbReference type="PROSITE" id="PS51257">
    <property type="entry name" value="PROKAR_LIPOPROTEIN"/>
    <property type="match status" value="1"/>
</dbReference>
<reference evidence="3" key="1">
    <citation type="journal article" date="2014" name="Int. J. Syst. Evol. Microbiol.">
        <title>Complete genome sequence of Corynebacterium casei LMG S-19264T (=DSM 44701T), isolated from a smear-ripened cheese.</title>
        <authorList>
            <consortium name="US DOE Joint Genome Institute (JGI-PGF)"/>
            <person name="Walter F."/>
            <person name="Albersmeier A."/>
            <person name="Kalinowski J."/>
            <person name="Ruckert C."/>
        </authorList>
    </citation>
    <scope>NUCLEOTIDE SEQUENCE</scope>
    <source>
        <strain evidence="3">CGMCC 4.7306</strain>
    </source>
</reference>
<dbReference type="EMBL" id="BMMZ01000012">
    <property type="protein sequence ID" value="GGL77284.1"/>
    <property type="molecule type" value="Genomic_DNA"/>
</dbReference>
<comment type="caution">
    <text evidence="3">The sequence shown here is derived from an EMBL/GenBank/DDBJ whole genome shotgun (WGS) entry which is preliminary data.</text>
</comment>
<evidence type="ECO:0000313" key="3">
    <source>
        <dbReference type="EMBL" id="GGL77284.1"/>
    </source>
</evidence>
<evidence type="ECO:0000256" key="2">
    <source>
        <dbReference type="SAM" id="SignalP"/>
    </source>
</evidence>
<proteinExistence type="predicted"/>
<gene>
    <name evidence="3" type="ORF">GCM10011575_39480</name>
</gene>
<reference evidence="3" key="2">
    <citation type="submission" date="2020-09" db="EMBL/GenBank/DDBJ databases">
        <authorList>
            <person name="Sun Q."/>
            <person name="Zhou Y."/>
        </authorList>
    </citation>
    <scope>NUCLEOTIDE SEQUENCE</scope>
    <source>
        <strain evidence="3">CGMCC 4.7306</strain>
    </source>
</reference>